<dbReference type="GO" id="GO:0051301">
    <property type="term" value="P:cell division"/>
    <property type="evidence" value="ECO:0007669"/>
    <property type="project" value="UniProtKB-KW"/>
</dbReference>
<dbReference type="PROSITE" id="PS50003">
    <property type="entry name" value="PH_DOMAIN"/>
    <property type="match status" value="1"/>
</dbReference>
<dbReference type="InterPro" id="IPR052007">
    <property type="entry name" value="Bud4"/>
</dbReference>
<accession>A0A1Y2IFA7</accession>
<keyword evidence="2" id="KW-0131">Cell cycle</keyword>
<feature type="compositionally biased region" description="Gly residues" evidence="3">
    <location>
        <begin position="1077"/>
        <end position="1087"/>
    </location>
</feature>
<feature type="compositionally biased region" description="Acidic residues" evidence="3">
    <location>
        <begin position="217"/>
        <end position="246"/>
    </location>
</feature>
<feature type="region of interest" description="Disordered" evidence="3">
    <location>
        <begin position="1056"/>
        <end position="1118"/>
    </location>
</feature>
<gene>
    <name evidence="5" type="ORF">PYCCODRAFT_1415272</name>
</gene>
<feature type="compositionally biased region" description="Low complexity" evidence="3">
    <location>
        <begin position="175"/>
        <end position="186"/>
    </location>
</feature>
<dbReference type="PANTHER" id="PTHR36100">
    <property type="entry name" value="BUD SITE SELECTION PROTEIN 4"/>
    <property type="match status" value="1"/>
</dbReference>
<dbReference type="OrthoDB" id="2123378at2759"/>
<dbReference type="InterPro" id="IPR001849">
    <property type="entry name" value="PH_domain"/>
</dbReference>
<dbReference type="GO" id="GO:0005525">
    <property type="term" value="F:GTP binding"/>
    <property type="evidence" value="ECO:0007669"/>
    <property type="project" value="TreeGrafter"/>
</dbReference>
<feature type="region of interest" description="Disordered" evidence="3">
    <location>
        <begin position="384"/>
        <end position="606"/>
    </location>
</feature>
<dbReference type="STRING" id="1353009.A0A1Y2IFA7"/>
<keyword evidence="1" id="KW-0132">Cell division</keyword>
<evidence type="ECO:0000256" key="1">
    <source>
        <dbReference type="ARBA" id="ARBA00022618"/>
    </source>
</evidence>
<evidence type="ECO:0000313" key="6">
    <source>
        <dbReference type="Proteomes" id="UP000193067"/>
    </source>
</evidence>
<feature type="region of interest" description="Disordered" evidence="3">
    <location>
        <begin position="1347"/>
        <end position="1371"/>
    </location>
</feature>
<protein>
    <recommendedName>
        <fullName evidence="4">PH domain-containing protein</fullName>
    </recommendedName>
</protein>
<dbReference type="PANTHER" id="PTHR36100:SF1">
    <property type="entry name" value="BUD SITE SELECTION PROTEIN 4"/>
    <property type="match status" value="1"/>
</dbReference>
<feature type="domain" description="PH" evidence="4">
    <location>
        <begin position="1214"/>
        <end position="1331"/>
    </location>
</feature>
<feature type="compositionally biased region" description="Pro residues" evidence="3">
    <location>
        <begin position="579"/>
        <end position="588"/>
    </location>
</feature>
<proteinExistence type="predicted"/>
<evidence type="ECO:0000256" key="3">
    <source>
        <dbReference type="SAM" id="MobiDB-lite"/>
    </source>
</evidence>
<dbReference type="EMBL" id="KZ084124">
    <property type="protein sequence ID" value="OSC99776.1"/>
    <property type="molecule type" value="Genomic_DNA"/>
</dbReference>
<name>A0A1Y2IFA7_TRAC3</name>
<dbReference type="InterPro" id="IPR011993">
    <property type="entry name" value="PH-like_dom_sf"/>
</dbReference>
<feature type="region of interest" description="Disordered" evidence="3">
    <location>
        <begin position="829"/>
        <end position="873"/>
    </location>
</feature>
<feature type="region of interest" description="Disordered" evidence="3">
    <location>
        <begin position="1"/>
        <end position="364"/>
    </location>
</feature>
<feature type="compositionally biased region" description="Low complexity" evidence="3">
    <location>
        <begin position="500"/>
        <end position="525"/>
    </location>
</feature>
<feature type="compositionally biased region" description="Low complexity" evidence="3">
    <location>
        <begin position="443"/>
        <end position="457"/>
    </location>
</feature>
<evidence type="ECO:0000259" key="4">
    <source>
        <dbReference type="PROSITE" id="PS50003"/>
    </source>
</evidence>
<evidence type="ECO:0000313" key="5">
    <source>
        <dbReference type="EMBL" id="OSC99776.1"/>
    </source>
</evidence>
<feature type="compositionally biased region" description="Pro residues" evidence="3">
    <location>
        <begin position="1105"/>
        <end position="1116"/>
    </location>
</feature>
<dbReference type="Gene3D" id="2.30.29.30">
    <property type="entry name" value="Pleckstrin-homology domain (PH domain)/Phosphotyrosine-binding domain (PTB)"/>
    <property type="match status" value="1"/>
</dbReference>
<feature type="compositionally biased region" description="Polar residues" evidence="3">
    <location>
        <begin position="554"/>
        <end position="569"/>
    </location>
</feature>
<dbReference type="Proteomes" id="UP000193067">
    <property type="component" value="Unassembled WGS sequence"/>
</dbReference>
<evidence type="ECO:0000256" key="2">
    <source>
        <dbReference type="ARBA" id="ARBA00023306"/>
    </source>
</evidence>
<feature type="compositionally biased region" description="Low complexity" evidence="3">
    <location>
        <begin position="399"/>
        <end position="412"/>
    </location>
</feature>
<feature type="compositionally biased region" description="Basic and acidic residues" evidence="3">
    <location>
        <begin position="265"/>
        <end position="282"/>
    </location>
</feature>
<sequence length="1371" mass="150051">MSASLPLRDRLHSNSPEPHPPRPTTPLRITKQRDSPQPEQKPLSPRHALSPPRRQGAPLVARRTSSSYKHVRENQLVTKSPFRSGIPQPSPRRVSGEKRPRPVSMTTQAEKEHPLGFKRRQSKGFQGLLQKEPVTKSPFRRGSDGTSSEELPPPVPPKPRQQHHMSAHLGPTPTPTSSTSSPTKPSLVTRRLHGPRDAGGRRQRRKTVTWDERMDVMEFEPDENAMDDDVFYSEDDYGVPSDEEDNHDSYDFYGSQGADDSILGEVEHMLEDARPQTPPRREEDEDIELLPPSPSPAKKRPETTAHSQAHSSPPPDDDNAPAIPHEMDHIKDESPPFNRDESYNSIRSNDSDSLDPSNLSIGNSEVSLTNLDSQSLIVDASNPVDDSLISHSSFAPQAGSSPPGRPLSRSRSATPLDQSFELSRDRSLEARSTPCLNGARYNSPRPGSASGSRSGSPFHQLFRPSSTSSLGSVGRRSSPFITPEGVQQRLQRKSQEALNGALQSGSGSPAPSATPAAEASQSSQPMDVPQELQNHDPDTSVATDIEPEPPAAKPSSTIPPLMTRGQNPTHDGVLTIDPEPQPIDPPRPTLAARANSIDGAGPGATAGTPMDAKRAFEGLELDFEHGFALGEEGMSVSAGLGMRSMSRHMGLSPSANVAPGLGRAKSPPLPEAIQRAGVRRSSMYLGDVSALDKLMEDMAQNAEVDPLADLSLLSESEVGERSFHSLRVEEVTEGVKASTFTLPDIVRDEEEMKIDVDEDATRPSTPEGGWRATESHIKEAVEVAPAKPPVNAIRAREELIIAKKREARRLEEEDSDDDVPLGRRIPARATTTQAAPAAMLHPSTANSGRPTRRRSMSTGDAEDILTRTPGASRRAAALQRDGLLDITALRGEDDPLADSINRELKKLEAPTRTKYHVREHSETIYASSDGDRISHMARAGDLDAGKAWRTLRRPSDMNEYSKQIKELRAQSKAGKAHGKVFVRVLGLRALQVPIPREPTAITCTLNNGIHFVTTPETALGQECRIDQEFELIEHSKLEFTLTIKVRRDPHIIAQFKVNQPPPAPRPAPQPLPPPASKGGGSSKGGGMRSFLGLGSPKKPKAVPRPASPAPPPPPPRFELRENLARYLKPDGSLARAFISFKDVAPLCDTRLLETAFPLIGQRLENGSAAKAMQIGEIVLQIFRLPPLPGIPPNQLPQSLEECHRGLSHVRWHKATYQQGMLTQNGGDCATWRRRHFRVIGANMIAFNDITKRAITTIDLRKAISVEDDRTPVLSPASGMTARSHFDDDRLYGVERAFRLVFGPSPDEEILFFADSDAEKSRWLEVLRAMIGRIPPNPLWAELLWQQQQEQAKGAPPPSQTTPQIAVRDPSR</sequence>
<reference evidence="5 6" key="1">
    <citation type="journal article" date="2015" name="Biotechnol. Biofuels">
        <title>Enhanced degradation of softwood versus hardwood by the white-rot fungus Pycnoporus coccineus.</title>
        <authorList>
            <person name="Couturier M."/>
            <person name="Navarro D."/>
            <person name="Chevret D."/>
            <person name="Henrissat B."/>
            <person name="Piumi F."/>
            <person name="Ruiz-Duenas F.J."/>
            <person name="Martinez A.T."/>
            <person name="Grigoriev I.V."/>
            <person name="Riley R."/>
            <person name="Lipzen A."/>
            <person name="Berrin J.G."/>
            <person name="Master E.R."/>
            <person name="Rosso M.N."/>
        </authorList>
    </citation>
    <scope>NUCLEOTIDE SEQUENCE [LARGE SCALE GENOMIC DNA]</scope>
    <source>
        <strain evidence="5 6">BRFM310</strain>
    </source>
</reference>
<feature type="compositionally biased region" description="Pro residues" evidence="3">
    <location>
        <begin position="1059"/>
        <end position="1075"/>
    </location>
</feature>
<dbReference type="SMART" id="SM00233">
    <property type="entry name" value="PH"/>
    <property type="match status" value="1"/>
</dbReference>
<dbReference type="SUPFAM" id="SSF50729">
    <property type="entry name" value="PH domain-like"/>
    <property type="match status" value="1"/>
</dbReference>
<dbReference type="Pfam" id="PF00169">
    <property type="entry name" value="PH"/>
    <property type="match status" value="1"/>
</dbReference>
<feature type="compositionally biased region" description="Basic and acidic residues" evidence="3">
    <location>
        <begin position="325"/>
        <end position="342"/>
    </location>
</feature>
<keyword evidence="6" id="KW-1185">Reference proteome</keyword>
<feature type="compositionally biased region" description="Low complexity" evidence="3">
    <location>
        <begin position="829"/>
        <end position="838"/>
    </location>
</feature>
<organism evidence="5 6">
    <name type="scientific">Trametes coccinea (strain BRFM310)</name>
    <name type="common">Pycnoporus coccineus</name>
    <dbReference type="NCBI Taxonomy" id="1353009"/>
    <lineage>
        <taxon>Eukaryota</taxon>
        <taxon>Fungi</taxon>
        <taxon>Dikarya</taxon>
        <taxon>Basidiomycota</taxon>
        <taxon>Agaricomycotina</taxon>
        <taxon>Agaricomycetes</taxon>
        <taxon>Polyporales</taxon>
        <taxon>Polyporaceae</taxon>
        <taxon>Trametes</taxon>
    </lineage>
</organism>